<reference evidence="1 2" key="1">
    <citation type="journal article" date="2021" name="BMC Biol.">
        <title>Horizontally acquired antibacterial genes associated with adaptive radiation of ladybird beetles.</title>
        <authorList>
            <person name="Li H.S."/>
            <person name="Tang X.F."/>
            <person name="Huang Y.H."/>
            <person name="Xu Z.Y."/>
            <person name="Chen M.L."/>
            <person name="Du X.Y."/>
            <person name="Qiu B.Y."/>
            <person name="Chen P.T."/>
            <person name="Zhang W."/>
            <person name="Slipinski A."/>
            <person name="Escalona H.E."/>
            <person name="Waterhouse R.M."/>
            <person name="Zwick A."/>
            <person name="Pang H."/>
        </authorList>
    </citation>
    <scope>NUCLEOTIDE SEQUENCE [LARGE SCALE GENOMIC DNA]</scope>
    <source>
        <strain evidence="1">SYSU2018</strain>
    </source>
</reference>
<keyword evidence="2" id="KW-1185">Reference proteome</keyword>
<protein>
    <submittedName>
        <fullName evidence="1">Uncharacterized protein</fullName>
    </submittedName>
</protein>
<evidence type="ECO:0000313" key="2">
    <source>
        <dbReference type="Proteomes" id="UP001516400"/>
    </source>
</evidence>
<dbReference type="AlphaFoldDB" id="A0ABD2NV20"/>
<organism evidence="1 2">
    <name type="scientific">Cryptolaemus montrouzieri</name>
    <dbReference type="NCBI Taxonomy" id="559131"/>
    <lineage>
        <taxon>Eukaryota</taxon>
        <taxon>Metazoa</taxon>
        <taxon>Ecdysozoa</taxon>
        <taxon>Arthropoda</taxon>
        <taxon>Hexapoda</taxon>
        <taxon>Insecta</taxon>
        <taxon>Pterygota</taxon>
        <taxon>Neoptera</taxon>
        <taxon>Endopterygota</taxon>
        <taxon>Coleoptera</taxon>
        <taxon>Polyphaga</taxon>
        <taxon>Cucujiformia</taxon>
        <taxon>Coccinelloidea</taxon>
        <taxon>Coccinellidae</taxon>
        <taxon>Scymninae</taxon>
        <taxon>Scymnini</taxon>
        <taxon>Cryptolaemus</taxon>
    </lineage>
</organism>
<dbReference type="Proteomes" id="UP001516400">
    <property type="component" value="Unassembled WGS sequence"/>
</dbReference>
<evidence type="ECO:0000313" key="1">
    <source>
        <dbReference type="EMBL" id="KAL3282571.1"/>
    </source>
</evidence>
<gene>
    <name evidence="1" type="ORF">HHI36_005749</name>
</gene>
<comment type="caution">
    <text evidence="1">The sequence shown here is derived from an EMBL/GenBank/DDBJ whole genome shotgun (WGS) entry which is preliminary data.</text>
</comment>
<sequence length="92" mass="10854">MFLTRNLEKRGKVNYQFFRQYFNVNFDLSFGRPQIDVCSKCEELNVEIKDPHLSDGDKRTATAELLVHKRCASIFYKKDKEIEEKCADDETV</sequence>
<accession>A0ABD2NV20</accession>
<proteinExistence type="predicted"/>
<dbReference type="EMBL" id="JABFTP020000144">
    <property type="protein sequence ID" value="KAL3282571.1"/>
    <property type="molecule type" value="Genomic_DNA"/>
</dbReference>
<name>A0ABD2NV20_9CUCU</name>